<feature type="region of interest" description="Disordered" evidence="1">
    <location>
        <begin position="1088"/>
        <end position="1211"/>
    </location>
</feature>
<feature type="compositionally biased region" description="Polar residues" evidence="1">
    <location>
        <begin position="61"/>
        <end position="83"/>
    </location>
</feature>
<accession>A0AAN8IXL9</accession>
<feature type="region of interest" description="Disordered" evidence="1">
    <location>
        <begin position="925"/>
        <end position="954"/>
    </location>
</feature>
<feature type="region of interest" description="Disordered" evidence="1">
    <location>
        <begin position="122"/>
        <end position="171"/>
    </location>
</feature>
<sequence length="1211" mass="135447">MSKKSPTDTYGSVRERIARFESLQDGQAKKTSPDKLSVDIVVTPGTPVPELESDHEDVTQEPLSPSIESEVSQAEVKSSSSYNGEDFISEPYLEAEQHKKSTFEEVPEKLLSDETARDVAKAFDEQPRTIIETTIEEEVQLEERSESPQDFGERVRSYQGTEPRDELSPVASQEAIFDAAKIDEKTADEEAPLVEYAPRAEVSSRTPEEIDIPLEDQEYRTLKKTITTVTTTRYVELPDTEATSREEAKLHDVASKFEEHDEIIEDIPAVTKTVTTVTTTHLIEIPEVAHPETPVPQEFQVKLEKIADTTNFDGGKDKTEPEERVKEDSFERLESEKDRPIQDPYSVAAEATIIAASHEKLRSTEDKHPEVEVYPTGADQREEYPPVTETITTTFRYDIPAGEVVRSAGLHEEPLERESSMEEKSLEPTLGDKLASFAGKAAKIAGGAVVAPVALAAMGAAAAYEAVTKKGDQDASYDELSRAKDGKQFVIESEEYETDSQKQPLSSPTTAEEVSFPERRLPEEHHESLETVKEWDATYQSGDVPSAKDEKQFVVESEEYDTESQKQSLSSPTTTEESPFTETKLPEEHHQGLEAVKEWDATYESGVVPPAKDEKQFVIESEEYETDSQKEPLSSLMTAEEVSSTEKILPKEHHESLETVKEWDATYESGDVPSAKDEKQFVIESEEYETESQKQPLSSPTTTEESPFTETKLPEEHHQGLEAVKEWDATYENGDVPSAKDDKQFVIESEEYETEYQKQPLSSPTKAEEASFTERSLPEEYYESFSTDDRMEKEPPSFKTLDVEALENVVRMKFGDSDELESPEKQSTQAPSSYPDEQLSIAGDEEWKVYDNKGVVLEEFSNQLTHELIMEAESNASVQSSHSPSMVIKQDSSNDVSMEPEVDYQSDLQEKLDILAGESREKFVAVQEEDQLEVIDETEYEHEPDEQEIEQTASRLADDAINAALEPHEDAKTLTSTSESNVYQTATEHSKDDQYDTCVTSQDTYDSAQEWTSQESEYTTAASGATSRLSEAEERHGSVTPLAILSPVDSDRQFTANQDFDDVVPIRRFGIDDTARSTPDVALQFTIEEEEEESEATLPTSPNGVLLAPQVDPGRPASPVPPTRRVEEDEEVFVFVEKPADKRSMESSSDGNIEKDIESAEQEAPVGDSRGDITYTRQYSDMSSESHADTVIHHEKGDTETIADAEEIRSS</sequence>
<feature type="compositionally biased region" description="Polar residues" evidence="1">
    <location>
        <begin position="501"/>
        <end position="512"/>
    </location>
</feature>
<feature type="compositionally biased region" description="Basic and acidic residues" evidence="1">
    <location>
        <begin position="648"/>
        <end position="664"/>
    </location>
</feature>
<evidence type="ECO:0000256" key="1">
    <source>
        <dbReference type="SAM" id="MobiDB-lite"/>
    </source>
</evidence>
<protein>
    <submittedName>
        <fullName evidence="2">Uncharacterized protein</fullName>
    </submittedName>
</protein>
<feature type="compositionally biased region" description="Low complexity" evidence="1">
    <location>
        <begin position="570"/>
        <end position="583"/>
    </location>
</feature>
<feature type="compositionally biased region" description="Acidic residues" evidence="1">
    <location>
        <begin position="927"/>
        <end position="949"/>
    </location>
</feature>
<feature type="region of interest" description="Disordered" evidence="1">
    <location>
        <begin position="310"/>
        <end position="338"/>
    </location>
</feature>
<feature type="compositionally biased region" description="Polar residues" evidence="1">
    <location>
        <begin position="997"/>
        <end position="1029"/>
    </location>
</feature>
<feature type="compositionally biased region" description="Basic and acidic residues" evidence="1">
    <location>
        <begin position="1184"/>
        <end position="1199"/>
    </location>
</feature>
<feature type="compositionally biased region" description="Polar residues" evidence="1">
    <location>
        <begin position="631"/>
        <end position="646"/>
    </location>
</feature>
<gene>
    <name evidence="2" type="ORF">GCK32_003165</name>
</gene>
<feature type="region of interest" description="Disordered" evidence="1">
    <location>
        <begin position="21"/>
        <end position="85"/>
    </location>
</feature>
<feature type="region of interest" description="Disordered" evidence="1">
    <location>
        <begin position="966"/>
        <end position="1042"/>
    </location>
</feature>
<dbReference type="Proteomes" id="UP001331761">
    <property type="component" value="Unassembled WGS sequence"/>
</dbReference>
<feature type="region of interest" description="Disordered" evidence="1">
    <location>
        <begin position="875"/>
        <end position="902"/>
    </location>
</feature>
<dbReference type="EMBL" id="WIXE01001961">
    <property type="protein sequence ID" value="KAK5985217.1"/>
    <property type="molecule type" value="Genomic_DNA"/>
</dbReference>
<feature type="region of interest" description="Disordered" evidence="1">
    <location>
        <begin position="494"/>
        <end position="587"/>
    </location>
</feature>
<reference evidence="2 3" key="1">
    <citation type="submission" date="2019-10" db="EMBL/GenBank/DDBJ databases">
        <title>Assembly and Annotation for the nematode Trichostrongylus colubriformis.</title>
        <authorList>
            <person name="Martin J."/>
        </authorList>
    </citation>
    <scope>NUCLEOTIDE SEQUENCE [LARGE SCALE GENOMIC DNA]</scope>
    <source>
        <strain evidence="2">G859</strain>
        <tissue evidence="2">Whole worm</tissue>
    </source>
</reference>
<organism evidence="2 3">
    <name type="scientific">Trichostrongylus colubriformis</name>
    <name type="common">Black scour worm</name>
    <dbReference type="NCBI Taxonomy" id="6319"/>
    <lineage>
        <taxon>Eukaryota</taxon>
        <taxon>Metazoa</taxon>
        <taxon>Ecdysozoa</taxon>
        <taxon>Nematoda</taxon>
        <taxon>Chromadorea</taxon>
        <taxon>Rhabditida</taxon>
        <taxon>Rhabditina</taxon>
        <taxon>Rhabditomorpha</taxon>
        <taxon>Strongyloidea</taxon>
        <taxon>Trichostrongylidae</taxon>
        <taxon>Trichostrongylus</taxon>
    </lineage>
</organism>
<feature type="compositionally biased region" description="Basic and acidic residues" evidence="1">
    <location>
        <begin position="314"/>
        <end position="338"/>
    </location>
</feature>
<feature type="compositionally biased region" description="Basic and acidic residues" evidence="1">
    <location>
        <begin position="787"/>
        <end position="796"/>
    </location>
</feature>
<feature type="compositionally biased region" description="Polar residues" evidence="1">
    <location>
        <begin position="875"/>
        <end position="896"/>
    </location>
</feature>
<feature type="compositionally biased region" description="Low complexity" evidence="1">
    <location>
        <begin position="696"/>
        <end position="711"/>
    </location>
</feature>
<proteinExistence type="predicted"/>
<name>A0AAN8IXL9_TRICO</name>
<feature type="compositionally biased region" description="Basic and acidic residues" evidence="1">
    <location>
        <begin position="516"/>
        <end position="536"/>
    </location>
</feature>
<evidence type="ECO:0000313" key="3">
    <source>
        <dbReference type="Proteomes" id="UP001331761"/>
    </source>
</evidence>
<comment type="caution">
    <text evidence="2">The sequence shown here is derived from an EMBL/GenBank/DDBJ whole genome shotgun (WGS) entry which is preliminary data.</text>
</comment>
<feature type="region of interest" description="Disordered" evidence="1">
    <location>
        <begin position="728"/>
        <end position="800"/>
    </location>
</feature>
<feature type="compositionally biased region" description="Basic and acidic residues" evidence="1">
    <location>
        <begin position="141"/>
        <end position="167"/>
    </location>
</feature>
<feature type="region of interest" description="Disordered" evidence="1">
    <location>
        <begin position="622"/>
        <end position="715"/>
    </location>
</feature>
<dbReference type="AlphaFoldDB" id="A0AAN8IXL9"/>
<keyword evidence="3" id="KW-1185">Reference proteome</keyword>
<feature type="region of interest" description="Disordered" evidence="1">
    <location>
        <begin position="812"/>
        <end position="840"/>
    </location>
</feature>
<evidence type="ECO:0000313" key="2">
    <source>
        <dbReference type="EMBL" id="KAK5985217.1"/>
    </source>
</evidence>
<feature type="compositionally biased region" description="Polar residues" evidence="1">
    <location>
        <begin position="973"/>
        <end position="987"/>
    </location>
</feature>
<feature type="compositionally biased region" description="Basic and acidic residues" evidence="1">
    <location>
        <begin position="27"/>
        <end position="37"/>
    </location>
</feature>